<dbReference type="PANTHER" id="PTHR11214:SF234">
    <property type="entry name" value="HEXOSYLTRANSFERASE"/>
    <property type="match status" value="1"/>
</dbReference>
<dbReference type="Pfam" id="PF01762">
    <property type="entry name" value="Galactosyl_T"/>
    <property type="match status" value="1"/>
</dbReference>
<dbReference type="GO" id="GO:0030311">
    <property type="term" value="P:poly-N-acetyllactosamine biosynthetic process"/>
    <property type="evidence" value="ECO:0007669"/>
    <property type="project" value="TreeGrafter"/>
</dbReference>
<dbReference type="OrthoDB" id="2139606at2759"/>
<evidence type="ECO:0000313" key="14">
    <source>
        <dbReference type="Ensembl" id="ENSGWIP00000055077.1"/>
    </source>
</evidence>
<keyword evidence="7 13" id="KW-0735">Signal-anchor</keyword>
<accession>A0A8C5I3K5</accession>
<keyword evidence="11 13" id="KW-0472">Membrane</keyword>
<evidence type="ECO:0000256" key="10">
    <source>
        <dbReference type="ARBA" id="ARBA00023098"/>
    </source>
</evidence>
<dbReference type="GeneID" id="114471261"/>
<keyword evidence="9 13" id="KW-0333">Golgi apparatus</keyword>
<reference evidence="14" key="3">
    <citation type="submission" date="2025-09" db="UniProtKB">
        <authorList>
            <consortium name="Ensembl"/>
        </authorList>
    </citation>
    <scope>IDENTIFICATION</scope>
</reference>
<evidence type="ECO:0000256" key="11">
    <source>
        <dbReference type="ARBA" id="ARBA00023136"/>
    </source>
</evidence>
<evidence type="ECO:0000256" key="1">
    <source>
        <dbReference type="ARBA" id="ARBA00004323"/>
    </source>
</evidence>
<sequence length="467" mass="54294">MATCFCHWRNLLICVCTSCTSLILMFLLTGYIILCLSMQSKSISLWEPNNLFVASGVLQIPSFAPLPKTFWDINFQNAYWNKLQRTIDENFNPILNIKAPRKPRRTSFDDLLIKQSFSKIRNSESMRKIFEELPEQMQEFVRYMQRRDYPLLLQPREACGVHAKDEKEPPLLLFAIKTSEMNIKNRIAIRKTWGKVGWAVGLKPNSTEQVGGYIRRVFLLGKENTDSMDLSSLLRMENEYYGDMLQWDFQDTFFNLTLKDVLFWDWFSKSCKQIAFVFKGDDDIFVNTPKMVAYLQEQRTKLQAMKTMDEFVVGDVIESAIPSRSSQSKYFIPDNFYNGLYPRYAGGGGVVYSGQLIKRLHNISKRVHLFPIDDVYVGMCILRLNTSPVHHPAFLTFDFKEKKSLCSYHTILLVHKRSPSEVIKLWDDLKKTQTKCQHVPLREEQKMIVSAIAAIQDSQILVDNLFL</sequence>
<evidence type="ECO:0000256" key="2">
    <source>
        <dbReference type="ARBA" id="ARBA00004922"/>
    </source>
</evidence>
<dbReference type="GO" id="GO:0000139">
    <property type="term" value="C:Golgi membrane"/>
    <property type="evidence" value="ECO:0007669"/>
    <property type="project" value="UniProtKB-SubCell"/>
</dbReference>
<keyword evidence="10" id="KW-0443">Lipid metabolism</keyword>
<keyword evidence="15" id="KW-1185">Reference proteome</keyword>
<keyword evidence="4 13" id="KW-0328">Glycosyltransferase</keyword>
<evidence type="ECO:0000256" key="8">
    <source>
        <dbReference type="ARBA" id="ARBA00022989"/>
    </source>
</evidence>
<dbReference type="AlphaFoldDB" id="A0A8C5I3K5"/>
<dbReference type="PANTHER" id="PTHR11214">
    <property type="entry name" value="BETA-1,3-N-ACETYLGLUCOSAMINYLTRANSFERASE"/>
    <property type="match status" value="1"/>
</dbReference>
<dbReference type="GO" id="GO:0006629">
    <property type="term" value="P:lipid metabolic process"/>
    <property type="evidence" value="ECO:0007669"/>
    <property type="project" value="UniProtKB-KW"/>
</dbReference>
<dbReference type="Gene3D" id="3.90.550.50">
    <property type="match status" value="1"/>
</dbReference>
<gene>
    <name evidence="14" type="primary">LOC114471261</name>
</gene>
<evidence type="ECO:0000313" key="15">
    <source>
        <dbReference type="Proteomes" id="UP000694680"/>
    </source>
</evidence>
<comment type="pathway">
    <text evidence="2">Protein modification; protein glycosylation.</text>
</comment>
<feature type="transmembrane region" description="Helical" evidence="13">
    <location>
        <begin position="12"/>
        <end position="34"/>
    </location>
</feature>
<dbReference type="GO" id="GO:0006493">
    <property type="term" value="P:protein O-linked glycosylation"/>
    <property type="evidence" value="ECO:0007669"/>
    <property type="project" value="TreeGrafter"/>
</dbReference>
<keyword evidence="5" id="KW-0808">Transferase</keyword>
<evidence type="ECO:0000256" key="12">
    <source>
        <dbReference type="ARBA" id="ARBA00023180"/>
    </source>
</evidence>
<dbReference type="GO" id="GO:0016758">
    <property type="term" value="F:hexosyltransferase activity"/>
    <property type="evidence" value="ECO:0007669"/>
    <property type="project" value="InterPro"/>
</dbReference>
<dbReference type="Ensembl" id="ENSGWIT00000059319.1">
    <property type="protein sequence ID" value="ENSGWIP00000055077.1"/>
    <property type="gene ID" value="ENSGWIG00000026247.1"/>
</dbReference>
<reference evidence="14" key="1">
    <citation type="submission" date="2020-06" db="EMBL/GenBank/DDBJ databases">
        <authorList>
            <consortium name="Wellcome Sanger Institute Data Sharing"/>
        </authorList>
    </citation>
    <scope>NUCLEOTIDE SEQUENCE [LARGE SCALE GENOMIC DNA]</scope>
</reference>
<evidence type="ECO:0000256" key="6">
    <source>
        <dbReference type="ARBA" id="ARBA00022692"/>
    </source>
</evidence>
<name>A0A8C5I3K5_GOUWI</name>
<evidence type="ECO:0000256" key="4">
    <source>
        <dbReference type="ARBA" id="ARBA00022676"/>
    </source>
</evidence>
<dbReference type="FunFam" id="3.90.550.50:FF:000001">
    <property type="entry name" value="Hexosyltransferase"/>
    <property type="match status" value="1"/>
</dbReference>
<organism evidence="14 15">
    <name type="scientific">Gouania willdenowi</name>
    <name type="common">Blunt-snouted clingfish</name>
    <name type="synonym">Lepadogaster willdenowi</name>
    <dbReference type="NCBI Taxonomy" id="441366"/>
    <lineage>
        <taxon>Eukaryota</taxon>
        <taxon>Metazoa</taxon>
        <taxon>Chordata</taxon>
        <taxon>Craniata</taxon>
        <taxon>Vertebrata</taxon>
        <taxon>Euteleostomi</taxon>
        <taxon>Actinopterygii</taxon>
        <taxon>Neopterygii</taxon>
        <taxon>Teleostei</taxon>
        <taxon>Neoteleostei</taxon>
        <taxon>Acanthomorphata</taxon>
        <taxon>Ovalentaria</taxon>
        <taxon>Blenniimorphae</taxon>
        <taxon>Blenniiformes</taxon>
        <taxon>Gobiesocoidei</taxon>
        <taxon>Gobiesocidae</taxon>
        <taxon>Gobiesocinae</taxon>
        <taxon>Gouania</taxon>
    </lineage>
</organism>
<dbReference type="Proteomes" id="UP000694680">
    <property type="component" value="Chromosome 10"/>
</dbReference>
<evidence type="ECO:0000256" key="3">
    <source>
        <dbReference type="ARBA" id="ARBA00008661"/>
    </source>
</evidence>
<keyword evidence="8 13" id="KW-1133">Transmembrane helix</keyword>
<reference evidence="14" key="2">
    <citation type="submission" date="2025-08" db="UniProtKB">
        <authorList>
            <consortium name="Ensembl"/>
        </authorList>
    </citation>
    <scope>IDENTIFICATION</scope>
</reference>
<dbReference type="GO" id="GO:0008194">
    <property type="term" value="F:UDP-glycosyltransferase activity"/>
    <property type="evidence" value="ECO:0007669"/>
    <property type="project" value="TreeGrafter"/>
</dbReference>
<dbReference type="EC" id="2.4.1.-" evidence="13"/>
<keyword evidence="12" id="KW-0325">Glycoprotein</keyword>
<evidence type="ECO:0000256" key="5">
    <source>
        <dbReference type="ARBA" id="ARBA00022679"/>
    </source>
</evidence>
<protein>
    <recommendedName>
        <fullName evidence="13">Hexosyltransferase</fullName>
        <ecNumber evidence="13">2.4.1.-</ecNumber>
    </recommendedName>
</protein>
<evidence type="ECO:0000256" key="13">
    <source>
        <dbReference type="RuleBase" id="RU363063"/>
    </source>
</evidence>
<comment type="subcellular location">
    <subcellularLocation>
        <location evidence="1 13">Golgi apparatus membrane</location>
        <topology evidence="1 13">Single-pass type II membrane protein</topology>
    </subcellularLocation>
</comment>
<dbReference type="RefSeq" id="XP_028315747.1">
    <property type="nucleotide sequence ID" value="XM_028459946.1"/>
</dbReference>
<proteinExistence type="inferred from homology"/>
<evidence type="ECO:0000256" key="7">
    <source>
        <dbReference type="ARBA" id="ARBA00022968"/>
    </source>
</evidence>
<keyword evidence="6 13" id="KW-0812">Transmembrane</keyword>
<evidence type="ECO:0000256" key="9">
    <source>
        <dbReference type="ARBA" id="ARBA00023034"/>
    </source>
</evidence>
<comment type="similarity">
    <text evidence="3 13">Belongs to the glycosyltransferase 31 family.</text>
</comment>
<dbReference type="InterPro" id="IPR002659">
    <property type="entry name" value="Glyco_trans_31"/>
</dbReference>